<dbReference type="SUPFAM" id="SSF49785">
    <property type="entry name" value="Galactose-binding domain-like"/>
    <property type="match status" value="1"/>
</dbReference>
<feature type="domain" description="SLH" evidence="4">
    <location>
        <begin position="1865"/>
        <end position="1924"/>
    </location>
</feature>
<proteinExistence type="predicted"/>
<dbReference type="GO" id="GO:0033925">
    <property type="term" value="F:mannosyl-glycoprotein endo-beta-N-acetylglucosaminidase activity"/>
    <property type="evidence" value="ECO:0007669"/>
    <property type="project" value="InterPro"/>
</dbReference>
<feature type="domain" description="SLH" evidence="4">
    <location>
        <begin position="1801"/>
        <end position="1864"/>
    </location>
</feature>
<sequence length="1983" mass="216187">MKKKMISKAMCCVLGASMLSNVLLVGQPVHASLGYFPEPLPISNEYYYQNETLQPYGASFHIDELKNWNPDNDPDARYNRSSVPLAKRWMGASVNPDASRDARMIPLSGTSSRASQAPSQGGEGSYAYTPTFFQYMDINNYWGGSSAEGPIAIPTPEHIDSSHRNGVKATGTIFIPWGDAQFGGKFIDQLIEQDTKGNFIAADKLIEIAQYYGFDGYTINQESSSSPASMAKFKEMLAYIEKKKPQNFVMTWYNGKGRLGDSDVKTWLQDGEVRLNDDWWLDMSWGNIDETIKTTVNAGRSPFDIHATWENFPYTDKGANVSYLLGADNKLKVSLGILGSNSTLISSKTIDDFMNKEDPRLWTGPTADPRSARTKGAFPGFSSLIADQTPIIGDEFVTNFTVGNGKKFYEDGVVTGKENGWYNRSLTDIMPTWRWIVDSEGSKLTPKFDYADAWWGGTSLNLSGNLDADKANHIKLYSSQLEIKDNSKVSITYKTPKDGVDMSIGLAFGDNYDDSNFEFFTVPVGVEKNGWTTATIDLPKHDKKAIAISLKLNATTDVTGYSINIGKLAFTTNEVVPSAPSAITLDDSVYVNDSTAEARIYWEKSANASLYTIHRVHADGKKEFIGATSSDAFYLGRFIKDGEEKQSSFAVTAYNSNGTVGGVKTFNFNWLDVTNGFEDAGVEGANIALNVPVVDDGSFDPGGKIDKLNDGIIPSSKWASLKTNASAYLDLGKDMDISRWVVKHANVAGAGEGVDFNTDTFDLQYATDDGNEILNPADPTSKSRIINLKYTKIDEVIGNRQDVTDRVLDTPIKARYIRLHVTKSDNCPWHAIRIYEFELYENAYTPHTEPLLDRNVTVKNNIGAKDTVVIDNVSLPVGATGKPAEDTGLIKLYDSLTAETPIAQVKAVQPDERYKQLRRGVASFDGLELKTESGRLYYTTQENGMVSLRYSVEYAPETGIEIKAPTSINLEHSLKGNQTRSKYGILTLKGLDVGTHMKIFESADSKSPILHSSLVQEGEDSIKQERVPLSEDGGTIYYELKQSGKPDSGRLEFVYGITDALNVDQSSLKDLVNRYSNFKESDYISATWVQFSKALNAVKALISTEVKASDAEVKRVALEDSVLALRSVGNIQRLKEVTNEYETKYTEDLYSVNSFKRFSDVLEHTKKVVSDVESATRFFTAIEIEKARFNLDYAVRYLVNKGDQQVDSVSITPNDVDGSIGTSVTFKAEVTGNADDTVIWDVYGNTSADTTISNGVLTISVDETLNGVLTVKATSTIDPTKSGSANVLVVDELHPTVVSVTIPDQVDSVKRGTIKQFSSNVVVKNDASTTVIWSVYGAENVDTKINNGLLMVNENETAEQVVIKATSVVDPTKFATKTIKIIKDVTELVSVAAPTAVIGVPNGATKTADDLKLPATVEVVTDSGTMNAYVEWDLDSVSYDPSVKTEQTFTVNGTVTLPEWVLNTTNISLTISVQVTVDATTIVAIADKTALVAKIASANTLISTSYTQASWGIMQNALLEAKKVNNDAKATQAEVDSSLNVLTRAIDSLVTVQSPKPDPDPTPTQTPKPDPTPTQTPKPDPVYEITVSGSQVTAIVPVKAEVGANGSAIATITENQLVEAITKAMNEVAKHGANAFVAIKLDVNAPANTNVVGLTLSNEALTKFISSKANLLNISTTNGTMTIDAKTVSSISKQATGTITITLSKIEVSTLSAEVQRKIGDRPVVNFEINSGGETISQFDGNVIVTIPYRLKVGENPNAIVVYDINTTDKHETLRNYKYDATSKALAFKTPYSSTYAIGYNKVDFNDVAENSWYNNAVTFVSARGITNGLGDGNFGSESKITRAQSLVMLMRAFGISPDENSENNFSDAGNTYYSGYLSAAKRLGITNGLGNNVFAPDKQVTRQELSVLTYNTLKNINELPTVTGKKELKNFKDAEIVSTYATDAMTLFVKTGVVSGSNGKLLPNDKATRAEFVQIIYNIMTK</sequence>
<dbReference type="RefSeq" id="WP_060621797.1">
    <property type="nucleotide sequence ID" value="NZ_LCZJ02000012.1"/>
</dbReference>
<dbReference type="Pfam" id="PF03644">
    <property type="entry name" value="Glyco_hydro_85"/>
    <property type="match status" value="1"/>
</dbReference>
<name>A0A0W1B514_9BACL</name>
<dbReference type="InterPro" id="IPR001119">
    <property type="entry name" value="SLH_dom"/>
</dbReference>
<evidence type="ECO:0000313" key="6">
    <source>
        <dbReference type="Proteomes" id="UP000054709"/>
    </source>
</evidence>
<feature type="region of interest" description="Disordered" evidence="1">
    <location>
        <begin position="1551"/>
        <end position="1581"/>
    </location>
</feature>
<dbReference type="InterPro" id="IPR005201">
    <property type="entry name" value="TIM_ENGase"/>
</dbReference>
<dbReference type="InterPro" id="IPR032979">
    <property type="entry name" value="ENGase"/>
</dbReference>
<feature type="domain" description="SLH" evidence="4">
    <location>
        <begin position="1929"/>
        <end position="1983"/>
    </location>
</feature>
<dbReference type="Pfam" id="PF00395">
    <property type="entry name" value="SLH"/>
    <property type="match status" value="3"/>
</dbReference>
<dbReference type="PROSITE" id="PS51272">
    <property type="entry name" value="SLH"/>
    <property type="match status" value="3"/>
</dbReference>
<feature type="domain" description="F5/8 type C" evidence="3">
    <location>
        <begin position="674"/>
        <end position="842"/>
    </location>
</feature>
<dbReference type="GO" id="GO:0005829">
    <property type="term" value="C:cytosol"/>
    <property type="evidence" value="ECO:0007669"/>
    <property type="project" value="UniProtKB-SubCell"/>
</dbReference>
<dbReference type="PANTHER" id="PTHR13246">
    <property type="entry name" value="ENDO BETA N-ACETYLGLUCOSAMINIDASE"/>
    <property type="match status" value="1"/>
</dbReference>
<keyword evidence="6" id="KW-1185">Reference proteome</keyword>
<keyword evidence="2" id="KW-0732">Signal</keyword>
<dbReference type="InterPro" id="IPR000421">
    <property type="entry name" value="FA58C"/>
</dbReference>
<reference evidence="5 6" key="1">
    <citation type="journal article" date="2015" name="Int. Biodeterior. Biodegradation">
        <title>Physiological and genetic screening methods for the isolation of methyl tert-butyl ether-degrading bacteria for bioremediation purposes.</title>
        <authorList>
            <person name="Guisado I.M."/>
            <person name="Purswani J."/>
            <person name="Gonzalez Lopez J."/>
            <person name="Pozo C."/>
        </authorList>
    </citation>
    <scope>NUCLEOTIDE SEQUENCE [LARGE SCALE GENOMIC DNA]</scope>
    <source>
        <strain evidence="5 6">SH7</strain>
    </source>
</reference>
<accession>A0A0W1B514</accession>
<evidence type="ECO:0000259" key="4">
    <source>
        <dbReference type="PROSITE" id="PS51272"/>
    </source>
</evidence>
<dbReference type="Gene3D" id="2.60.40.10">
    <property type="entry name" value="Immunoglobulins"/>
    <property type="match status" value="1"/>
</dbReference>
<comment type="caution">
    <text evidence="5">The sequence shown here is derived from an EMBL/GenBank/DDBJ whole genome shotgun (WGS) entry which is preliminary data.</text>
</comment>
<dbReference type="PANTHER" id="PTHR13246:SF1">
    <property type="entry name" value="CYTOSOLIC ENDO-BETA-N-ACETYLGLUCOSAMINIDASE"/>
    <property type="match status" value="1"/>
</dbReference>
<feature type="compositionally biased region" description="Pro residues" evidence="1">
    <location>
        <begin position="1560"/>
        <end position="1580"/>
    </location>
</feature>
<dbReference type="Gene3D" id="2.60.120.260">
    <property type="entry name" value="Galactose-binding domain-like"/>
    <property type="match status" value="2"/>
</dbReference>
<gene>
    <name evidence="5" type="ORF">UQ64_04860</name>
</gene>
<evidence type="ECO:0000256" key="2">
    <source>
        <dbReference type="SAM" id="SignalP"/>
    </source>
</evidence>
<feature type="chain" id="PRO_5006920406" evidence="2">
    <location>
        <begin position="32"/>
        <end position="1983"/>
    </location>
</feature>
<evidence type="ECO:0000259" key="3">
    <source>
        <dbReference type="PROSITE" id="PS50022"/>
    </source>
</evidence>
<evidence type="ECO:0000313" key="5">
    <source>
        <dbReference type="EMBL" id="KTD88648.1"/>
    </source>
</evidence>
<dbReference type="EMBL" id="LCZJ02000012">
    <property type="protein sequence ID" value="KTD88648.1"/>
    <property type="molecule type" value="Genomic_DNA"/>
</dbReference>
<protein>
    <submittedName>
        <fullName evidence="5">Uncharacterized protein</fullName>
    </submittedName>
</protein>
<dbReference type="Gene3D" id="3.20.20.80">
    <property type="entry name" value="Glycosidases"/>
    <property type="match status" value="1"/>
</dbReference>
<dbReference type="InterPro" id="IPR008979">
    <property type="entry name" value="Galactose-bd-like_sf"/>
</dbReference>
<dbReference type="Pfam" id="PF00754">
    <property type="entry name" value="F5_F8_type_C"/>
    <property type="match status" value="1"/>
</dbReference>
<dbReference type="Gene3D" id="1.20.1270.90">
    <property type="entry name" value="AF1782-like"/>
    <property type="match status" value="1"/>
</dbReference>
<dbReference type="Pfam" id="PF21910">
    <property type="entry name" value="GH85_C"/>
    <property type="match status" value="1"/>
</dbReference>
<dbReference type="PROSITE" id="PS50022">
    <property type="entry name" value="FA58C_3"/>
    <property type="match status" value="1"/>
</dbReference>
<dbReference type="InterPro" id="IPR013783">
    <property type="entry name" value="Ig-like_fold"/>
</dbReference>
<dbReference type="InterPro" id="IPR054110">
    <property type="entry name" value="EndoD-like_D2"/>
</dbReference>
<evidence type="ECO:0000256" key="1">
    <source>
        <dbReference type="SAM" id="MobiDB-lite"/>
    </source>
</evidence>
<feature type="signal peptide" evidence="2">
    <location>
        <begin position="1"/>
        <end position="31"/>
    </location>
</feature>
<dbReference type="Proteomes" id="UP000054709">
    <property type="component" value="Unassembled WGS sequence"/>
</dbReference>
<organism evidence="5 6">
    <name type="scientific">Paenibacillus etheri</name>
    <dbReference type="NCBI Taxonomy" id="1306852"/>
    <lineage>
        <taxon>Bacteria</taxon>
        <taxon>Bacillati</taxon>
        <taxon>Bacillota</taxon>
        <taxon>Bacilli</taxon>
        <taxon>Bacillales</taxon>
        <taxon>Paenibacillaceae</taxon>
        <taxon>Paenibacillus</taxon>
    </lineage>
</organism>